<dbReference type="AlphaFoldDB" id="A0A4R6DN06"/>
<comment type="caution">
    <text evidence="1">The sequence shown here is derived from an EMBL/GenBank/DDBJ whole genome shotgun (WGS) entry which is preliminary data.</text>
</comment>
<evidence type="ECO:0000313" key="1">
    <source>
        <dbReference type="EMBL" id="TDN45904.1"/>
    </source>
</evidence>
<sequence length="120" mass="12668">MSPRSPRRVRCATAVPRSLHYGVAVPSYRVTLAVGALAAGTTPDAVLPEAARLVAELTVVEAKDVQLLRGVPCAVIRYDAPSDEIAEAVAEHTVDGLAGVVEVRSAAVTRRDGARWTPVR</sequence>
<dbReference type="Proteomes" id="UP000295764">
    <property type="component" value="Unassembled WGS sequence"/>
</dbReference>
<evidence type="ECO:0000313" key="2">
    <source>
        <dbReference type="Proteomes" id="UP000295764"/>
    </source>
</evidence>
<organism evidence="1 2">
    <name type="scientific">Curtobacterium flaccumfaciens</name>
    <dbReference type="NCBI Taxonomy" id="2035"/>
    <lineage>
        <taxon>Bacteria</taxon>
        <taxon>Bacillati</taxon>
        <taxon>Actinomycetota</taxon>
        <taxon>Actinomycetes</taxon>
        <taxon>Micrococcales</taxon>
        <taxon>Microbacteriaceae</taxon>
        <taxon>Curtobacterium</taxon>
    </lineage>
</organism>
<reference evidence="1 2" key="1">
    <citation type="submission" date="2019-03" db="EMBL/GenBank/DDBJ databases">
        <title>Genomic analyses of the natural microbiome of Caenorhabditis elegans.</title>
        <authorList>
            <person name="Samuel B."/>
        </authorList>
    </citation>
    <scope>NUCLEOTIDE SEQUENCE [LARGE SCALE GENOMIC DNA]</scope>
    <source>
        <strain evidence="1 2">JUb65</strain>
    </source>
</reference>
<protein>
    <submittedName>
        <fullName evidence="1">Uncharacterized protein</fullName>
    </submittedName>
</protein>
<dbReference type="EMBL" id="SNVW01000002">
    <property type="protein sequence ID" value="TDN45904.1"/>
    <property type="molecule type" value="Genomic_DNA"/>
</dbReference>
<gene>
    <name evidence="1" type="ORF">EDF64_102322</name>
</gene>
<proteinExistence type="predicted"/>
<accession>A0A4R6DN06</accession>
<name>A0A4R6DN06_9MICO</name>